<dbReference type="Proteomes" id="UP000228614">
    <property type="component" value="Unassembled WGS sequence"/>
</dbReference>
<feature type="region of interest" description="Disordered" evidence="1">
    <location>
        <begin position="1"/>
        <end position="24"/>
    </location>
</feature>
<gene>
    <name evidence="3" type="ORF">COT95_00665</name>
</gene>
<feature type="compositionally biased region" description="Low complexity" evidence="1">
    <location>
        <begin position="1"/>
        <end position="10"/>
    </location>
</feature>
<reference evidence="4" key="1">
    <citation type="submission" date="2017-09" db="EMBL/GenBank/DDBJ databases">
        <title>Depth-based differentiation of microbial function through sediment-hosted aquifers and enrichment of novel symbionts in the deep terrestrial subsurface.</title>
        <authorList>
            <person name="Probst A.J."/>
            <person name="Ladd B."/>
            <person name="Jarett J.K."/>
            <person name="Geller-Mcgrath D.E."/>
            <person name="Sieber C.M.K."/>
            <person name="Emerson J.B."/>
            <person name="Anantharaman K."/>
            <person name="Thomas B.C."/>
            <person name="Malmstrom R."/>
            <person name="Stieglmeier M."/>
            <person name="Klingl A."/>
            <person name="Woyke T."/>
            <person name="Ryan C.M."/>
            <person name="Banfield J.F."/>
        </authorList>
    </citation>
    <scope>NUCLEOTIDE SEQUENCE [LARGE SCALE GENOMIC DNA]</scope>
</reference>
<dbReference type="GO" id="GO:0002161">
    <property type="term" value="F:aminoacyl-tRNA deacylase activity"/>
    <property type="evidence" value="ECO:0007669"/>
    <property type="project" value="InterPro"/>
</dbReference>
<feature type="compositionally biased region" description="Basic residues" evidence="1">
    <location>
        <begin position="11"/>
        <end position="24"/>
    </location>
</feature>
<evidence type="ECO:0000259" key="2">
    <source>
        <dbReference type="Pfam" id="PF04073"/>
    </source>
</evidence>
<feature type="domain" description="YbaK/aminoacyl-tRNA synthetase-associated" evidence="2">
    <location>
        <begin position="46"/>
        <end position="172"/>
    </location>
</feature>
<proteinExistence type="predicted"/>
<name>A0A2H0V7J5_9BACT</name>
<evidence type="ECO:0000313" key="3">
    <source>
        <dbReference type="EMBL" id="PIR95076.1"/>
    </source>
</evidence>
<evidence type="ECO:0000256" key="1">
    <source>
        <dbReference type="SAM" id="MobiDB-lite"/>
    </source>
</evidence>
<dbReference type="Gene3D" id="3.90.960.10">
    <property type="entry name" value="YbaK/aminoacyl-tRNA synthetase-associated domain"/>
    <property type="match status" value="1"/>
</dbReference>
<dbReference type="EMBL" id="PFAN01000038">
    <property type="protein sequence ID" value="PIR95076.1"/>
    <property type="molecule type" value="Genomic_DNA"/>
</dbReference>
<accession>A0A2H0V7J5</accession>
<evidence type="ECO:0000313" key="4">
    <source>
        <dbReference type="Proteomes" id="UP000228614"/>
    </source>
</evidence>
<comment type="caution">
    <text evidence="3">The sequence shown here is derived from an EMBL/GenBank/DDBJ whole genome shotgun (WGS) entry which is preliminary data.</text>
</comment>
<dbReference type="InterPro" id="IPR036754">
    <property type="entry name" value="YbaK/aa-tRNA-synt-asso_dom_sf"/>
</dbReference>
<organism evidence="3 4">
    <name type="scientific">Candidatus Falkowbacteria bacterium CG10_big_fil_rev_8_21_14_0_10_37_6</name>
    <dbReference type="NCBI Taxonomy" id="1974563"/>
    <lineage>
        <taxon>Bacteria</taxon>
        <taxon>Candidatus Falkowiibacteriota</taxon>
    </lineage>
</organism>
<dbReference type="InterPro" id="IPR007214">
    <property type="entry name" value="YbaK/aa-tRNA-synth-assoc-dom"/>
</dbReference>
<dbReference type="SUPFAM" id="SSF55826">
    <property type="entry name" value="YbaK/ProRS associated domain"/>
    <property type="match status" value="1"/>
</dbReference>
<dbReference type="CDD" id="cd04332">
    <property type="entry name" value="YbaK_like"/>
    <property type="match status" value="1"/>
</dbReference>
<dbReference type="Pfam" id="PF04073">
    <property type="entry name" value="tRNA_edit"/>
    <property type="match status" value="1"/>
</dbReference>
<dbReference type="AlphaFoldDB" id="A0A2H0V7J5"/>
<sequence length="192" mass="21312">MPKKNNTNKQKNNKKIKQKKATAPKLPKKVIEYLKKTGVPHDIIEHKTVYTAYDAAQTMGKKINEIAKSLLVKADKDYYVVILPADKNVDFDKLGKSIAKIKGKGVKTIKIPAEKIVQDLLRLKNETVSAFGQLHKLPVIADASFAKLKKAIFSSGGLGHSVEMKVADYLDLEKARVGSFGVKKTIKKTIKQ</sequence>
<protein>
    <recommendedName>
        <fullName evidence="2">YbaK/aminoacyl-tRNA synthetase-associated domain-containing protein</fullName>
    </recommendedName>
</protein>